<sequence length="227" mass="26074">MRAFLIISLLLFGVHLGHASKINKIDTSNLKDHFQGRVLTTPKITPRFSTGVSITQSFIEKSTFAGSVTGSGSFTYSMENNKADNKATSYDKTEEYKFDKTMEKNKSDELQVDRSCVRATALDKYYNENFNARFYSVVVLRLSEDMKEEHLFPLKGQNSHRVKFRIVDCNGKPFGVWFFGCGLFRNFGDLNVWAYRGGPDTTLLLSSDKRQIDVYHADCFNEKWRHK</sequence>
<organism evidence="2 3">
    <name type="scientific">Diaphorina citri</name>
    <name type="common">Asian citrus psyllid</name>
    <dbReference type="NCBI Taxonomy" id="121845"/>
    <lineage>
        <taxon>Eukaryota</taxon>
        <taxon>Metazoa</taxon>
        <taxon>Ecdysozoa</taxon>
        <taxon>Arthropoda</taxon>
        <taxon>Hexapoda</taxon>
        <taxon>Insecta</taxon>
        <taxon>Pterygota</taxon>
        <taxon>Neoptera</taxon>
        <taxon>Paraneoptera</taxon>
        <taxon>Hemiptera</taxon>
        <taxon>Sternorrhyncha</taxon>
        <taxon>Psylloidea</taxon>
        <taxon>Psyllidae</taxon>
        <taxon>Diaphorininae</taxon>
        <taxon>Diaphorina</taxon>
    </lineage>
</organism>
<accession>A0A1S3DBV4</accession>
<evidence type="ECO:0000313" key="2">
    <source>
        <dbReference type="Proteomes" id="UP000079169"/>
    </source>
</evidence>
<dbReference type="AlphaFoldDB" id="A0A1S3DBV4"/>
<dbReference type="KEGG" id="dci:103515448"/>
<reference evidence="3" key="1">
    <citation type="submission" date="2025-08" db="UniProtKB">
        <authorList>
            <consortium name="RefSeq"/>
        </authorList>
    </citation>
    <scope>IDENTIFICATION</scope>
</reference>
<dbReference type="PaxDb" id="121845-A0A1S3DBV4"/>
<evidence type="ECO:0000313" key="3">
    <source>
        <dbReference type="RefSeq" id="XP_008478613.1"/>
    </source>
</evidence>
<dbReference type="GeneID" id="103515448"/>
<protein>
    <submittedName>
        <fullName evidence="3">Uncharacterized protein LOC103515448</fullName>
    </submittedName>
</protein>
<keyword evidence="1" id="KW-0732">Signal</keyword>
<dbReference type="Proteomes" id="UP000079169">
    <property type="component" value="Unplaced"/>
</dbReference>
<gene>
    <name evidence="3" type="primary">LOC103515448</name>
</gene>
<feature type="signal peptide" evidence="1">
    <location>
        <begin position="1"/>
        <end position="19"/>
    </location>
</feature>
<dbReference type="RefSeq" id="XP_008478613.1">
    <property type="nucleotide sequence ID" value="XM_008480391.3"/>
</dbReference>
<proteinExistence type="predicted"/>
<keyword evidence="2" id="KW-1185">Reference proteome</keyword>
<feature type="chain" id="PRO_5010331665" evidence="1">
    <location>
        <begin position="20"/>
        <end position="227"/>
    </location>
</feature>
<evidence type="ECO:0000256" key="1">
    <source>
        <dbReference type="SAM" id="SignalP"/>
    </source>
</evidence>
<name>A0A1S3DBV4_DIACI</name>